<accession>A0A9E8M1T9</accession>
<dbReference type="RefSeq" id="WP_275421567.1">
    <property type="nucleotide sequence ID" value="NZ_CP106877.1"/>
</dbReference>
<protein>
    <submittedName>
        <fullName evidence="2">Uncharacterized protein</fullName>
    </submittedName>
</protein>
<feature type="coiled-coil region" evidence="1">
    <location>
        <begin position="61"/>
        <end position="92"/>
    </location>
</feature>
<proteinExistence type="predicted"/>
<dbReference type="Proteomes" id="UP001164726">
    <property type="component" value="Chromosome"/>
</dbReference>
<sequence length="242" mass="27658">MYQEKIKQAQELKQTSAGWYRQIAQQAQHEISQAELNRDYSEEGRKKLVAKIRAKRANELMNAVTERKQEYIKLLQEAKADAEKVVKSKLKQPVDADEFKKEIDRLKVAVMLAPDAKNATEKIESTMQKIRDPYHASMLADEFSTIVPQVLTLNGDTSKAKTELSRMFERLNNDYLPADVKDAKEALEYVEQALANPKLFPPVVSENASGLFGREVARNINTPENYEPVEIDDDEREQAVLF</sequence>
<evidence type="ECO:0000256" key="1">
    <source>
        <dbReference type="SAM" id="Coils"/>
    </source>
</evidence>
<evidence type="ECO:0000313" key="3">
    <source>
        <dbReference type="Proteomes" id="UP001164726"/>
    </source>
</evidence>
<dbReference type="AlphaFoldDB" id="A0A9E8M1T9"/>
<dbReference type="EMBL" id="CP106877">
    <property type="protein sequence ID" value="WAA13402.1"/>
    <property type="molecule type" value="Genomic_DNA"/>
</dbReference>
<keyword evidence="1" id="KW-0175">Coiled coil</keyword>
<keyword evidence="3" id="KW-1185">Reference proteome</keyword>
<evidence type="ECO:0000313" key="2">
    <source>
        <dbReference type="EMBL" id="WAA13402.1"/>
    </source>
</evidence>
<reference evidence="2" key="1">
    <citation type="submission" date="2022-09" db="EMBL/GenBank/DDBJ databases">
        <title>Complete Genomes of Fervidibacillus albus and Fervidibacillus halotolerans isolated from tidal flat sediments.</title>
        <authorList>
            <person name="Kwon K.K."/>
            <person name="Yang S.-H."/>
            <person name="Park M.J."/>
            <person name="Oh H.-M."/>
        </authorList>
    </citation>
    <scope>NUCLEOTIDE SEQUENCE</scope>
    <source>
        <strain evidence="2">MEBiC13594</strain>
    </source>
</reference>
<dbReference type="KEGG" id="fhl:OE105_04625"/>
<gene>
    <name evidence="2" type="ORF">OE105_04625</name>
</gene>
<organism evidence="2 3">
    <name type="scientific">Fervidibacillus halotolerans</name>
    <dbReference type="NCBI Taxonomy" id="2980027"/>
    <lineage>
        <taxon>Bacteria</taxon>
        <taxon>Bacillati</taxon>
        <taxon>Bacillota</taxon>
        <taxon>Bacilli</taxon>
        <taxon>Bacillales</taxon>
        <taxon>Bacillaceae</taxon>
        <taxon>Fervidibacillus</taxon>
    </lineage>
</organism>
<name>A0A9E8M1T9_9BACI</name>